<evidence type="ECO:0000313" key="2">
    <source>
        <dbReference type="EMBL" id="KAF2269753.1"/>
    </source>
</evidence>
<reference evidence="3" key="1">
    <citation type="journal article" date="2020" name="Stud. Mycol.">
        <title>101 Dothideomycetes genomes: A test case for predicting lifestyles and emergence of pathogens.</title>
        <authorList>
            <person name="Haridas S."/>
            <person name="Albert R."/>
            <person name="Binder M."/>
            <person name="Bloem J."/>
            <person name="LaButti K."/>
            <person name="Salamov A."/>
            <person name="Andreopoulos B."/>
            <person name="Baker S."/>
            <person name="Barry K."/>
            <person name="Bills G."/>
            <person name="Bluhm B."/>
            <person name="Cannon C."/>
            <person name="Castanera R."/>
            <person name="Culley D."/>
            <person name="Daum C."/>
            <person name="Ezra D."/>
            <person name="Gonzalez J."/>
            <person name="Henrissat B."/>
            <person name="Kuo A."/>
            <person name="Liang C."/>
            <person name="Lipzen A."/>
            <person name="Lutzoni F."/>
            <person name="Magnuson J."/>
            <person name="Mondo S."/>
            <person name="Nolan M."/>
            <person name="Ohm R."/>
            <person name="Pangilinan J."/>
            <person name="Park H.-J."/>
            <person name="Ramirez L."/>
            <person name="Alfaro M."/>
            <person name="Sun H."/>
            <person name="Tritt A."/>
            <person name="Yoshinaga Y."/>
            <person name="Zwiers L.-H."/>
            <person name="Turgeon B."/>
            <person name="Goodwin S."/>
            <person name="Spatafora J."/>
            <person name="Crous P."/>
            <person name="Grigoriev I."/>
        </authorList>
    </citation>
    <scope>NUCLEOTIDE SEQUENCE [LARGE SCALE GENOMIC DNA]</scope>
    <source>
        <strain evidence="3">CBS 304.66</strain>
    </source>
</reference>
<gene>
    <name evidence="2" type="ORF">CC78DRAFT_239172</name>
</gene>
<evidence type="ECO:0000256" key="1">
    <source>
        <dbReference type="SAM" id="MobiDB-lite"/>
    </source>
</evidence>
<feature type="region of interest" description="Disordered" evidence="1">
    <location>
        <begin position="1"/>
        <end position="35"/>
    </location>
</feature>
<feature type="compositionally biased region" description="Polar residues" evidence="1">
    <location>
        <begin position="15"/>
        <end position="27"/>
    </location>
</feature>
<dbReference type="Proteomes" id="UP000800093">
    <property type="component" value="Unassembled WGS sequence"/>
</dbReference>
<name>A0A9P4TQM5_9PLEO</name>
<organism evidence="2 3">
    <name type="scientific">Lojkania enalia</name>
    <dbReference type="NCBI Taxonomy" id="147567"/>
    <lineage>
        <taxon>Eukaryota</taxon>
        <taxon>Fungi</taxon>
        <taxon>Dikarya</taxon>
        <taxon>Ascomycota</taxon>
        <taxon>Pezizomycotina</taxon>
        <taxon>Dothideomycetes</taxon>
        <taxon>Pleosporomycetidae</taxon>
        <taxon>Pleosporales</taxon>
        <taxon>Pleosporales incertae sedis</taxon>
        <taxon>Lojkania</taxon>
    </lineage>
</organism>
<comment type="caution">
    <text evidence="2">The sequence shown here is derived from an EMBL/GenBank/DDBJ whole genome shotgun (WGS) entry which is preliminary data.</text>
</comment>
<protein>
    <submittedName>
        <fullName evidence="2">Uncharacterized protein</fullName>
    </submittedName>
</protein>
<evidence type="ECO:0000313" key="3">
    <source>
        <dbReference type="Proteomes" id="UP000800093"/>
    </source>
</evidence>
<accession>A0A9P4TQM5</accession>
<feature type="compositionally biased region" description="Basic residues" evidence="1">
    <location>
        <begin position="1"/>
        <end position="14"/>
    </location>
</feature>
<dbReference type="AlphaFoldDB" id="A0A9P4TQM5"/>
<dbReference type="EMBL" id="ML986581">
    <property type="protein sequence ID" value="KAF2269753.1"/>
    <property type="molecule type" value="Genomic_DNA"/>
</dbReference>
<dbReference type="OrthoDB" id="3799393at2759"/>
<sequence length="95" mass="10214">MRPKTPKPKARLKTKTNANTEASNGPRRNTGAMGGSAGGSIYGVCDDDLGGQANHYWRSAYGNGWGHSFDNGHEDWALCDKDCGWCGHCADNIDI</sequence>
<proteinExistence type="predicted"/>
<keyword evidence="3" id="KW-1185">Reference proteome</keyword>